<dbReference type="AlphaFoldDB" id="A0A919UL15"/>
<accession>A0A919UL15</accession>
<keyword evidence="1" id="KW-0472">Membrane</keyword>
<organism evidence="2 3">
    <name type="scientific">Demequina activiva</name>
    <dbReference type="NCBI Taxonomy" id="1582364"/>
    <lineage>
        <taxon>Bacteria</taxon>
        <taxon>Bacillati</taxon>
        <taxon>Actinomycetota</taxon>
        <taxon>Actinomycetes</taxon>
        <taxon>Micrococcales</taxon>
        <taxon>Demequinaceae</taxon>
        <taxon>Demequina</taxon>
    </lineage>
</organism>
<evidence type="ECO:0000313" key="2">
    <source>
        <dbReference type="EMBL" id="GIG55600.1"/>
    </source>
</evidence>
<dbReference type="RefSeq" id="WP_203657271.1">
    <property type="nucleotide sequence ID" value="NZ_BONR01000007.1"/>
</dbReference>
<dbReference type="EMBL" id="BONR01000007">
    <property type="protein sequence ID" value="GIG55600.1"/>
    <property type="molecule type" value="Genomic_DNA"/>
</dbReference>
<feature type="transmembrane region" description="Helical" evidence="1">
    <location>
        <begin position="20"/>
        <end position="43"/>
    </location>
</feature>
<gene>
    <name evidence="2" type="ORF">Dac01nite_23520</name>
</gene>
<reference evidence="2" key="1">
    <citation type="submission" date="2021-01" db="EMBL/GenBank/DDBJ databases">
        <title>Whole genome shotgun sequence of Demequina activiva NBRC 110675.</title>
        <authorList>
            <person name="Komaki H."/>
            <person name="Tamura T."/>
        </authorList>
    </citation>
    <scope>NUCLEOTIDE SEQUENCE</scope>
    <source>
        <strain evidence="2">NBRC 110675</strain>
    </source>
</reference>
<keyword evidence="3" id="KW-1185">Reference proteome</keyword>
<keyword evidence="1" id="KW-1133">Transmembrane helix</keyword>
<sequence length="185" mass="20408">MEELDSERFAVRLDRASVTLRGIVGTTAVSFVGTLVTTAFAWAVYTSAEYGRPSWWAQAVLPLGVAMFAYLTADNLSRLFRALGVAPVATIVVGRDVRVTSRYSPVTRRSRVLPSGSTTVLTIERHTVDLKRSRLRVVAIVLTTTGIGEVRIAVTHARLEYDWETWAAREFAAIPGLVVKRAEEQ</sequence>
<proteinExistence type="predicted"/>
<evidence type="ECO:0000256" key="1">
    <source>
        <dbReference type="SAM" id="Phobius"/>
    </source>
</evidence>
<keyword evidence="1" id="KW-0812">Transmembrane</keyword>
<feature type="transmembrane region" description="Helical" evidence="1">
    <location>
        <begin position="55"/>
        <end position="73"/>
    </location>
</feature>
<dbReference type="Proteomes" id="UP000652354">
    <property type="component" value="Unassembled WGS sequence"/>
</dbReference>
<protein>
    <submittedName>
        <fullName evidence="2">Uncharacterized protein</fullName>
    </submittedName>
</protein>
<comment type="caution">
    <text evidence="2">The sequence shown here is derived from an EMBL/GenBank/DDBJ whole genome shotgun (WGS) entry which is preliminary data.</text>
</comment>
<evidence type="ECO:0000313" key="3">
    <source>
        <dbReference type="Proteomes" id="UP000652354"/>
    </source>
</evidence>
<name>A0A919UL15_9MICO</name>